<dbReference type="Proteomes" id="UP000310639">
    <property type="component" value="Chromosome"/>
</dbReference>
<evidence type="ECO:0000313" key="2">
    <source>
        <dbReference type="Proteomes" id="UP000310639"/>
    </source>
</evidence>
<name>A0A4P9A3W3_9BACT</name>
<dbReference type="KEGG" id="nft:FBF37_03500"/>
<protein>
    <submittedName>
        <fullName evidence="1">Uncharacterized protein</fullName>
    </submittedName>
</protein>
<organism evidence="1 2">
    <name type="scientific">Candidatus Nanosynbacter featherlites</name>
    <dbReference type="NCBI Taxonomy" id="2572088"/>
    <lineage>
        <taxon>Bacteria</taxon>
        <taxon>Candidatus Saccharimonadota</taxon>
        <taxon>Candidatus Saccharimonadia</taxon>
        <taxon>Candidatus Nanosynbacterales</taxon>
        <taxon>Candidatus Nanosynbacteraceae</taxon>
        <taxon>Candidatus Nanosynbacter</taxon>
    </lineage>
</organism>
<dbReference type="RefSeq" id="WP_138079520.1">
    <property type="nucleotide sequence ID" value="NZ_CP040004.1"/>
</dbReference>
<dbReference type="EMBL" id="CP040004">
    <property type="protein sequence ID" value="QCT42499.1"/>
    <property type="molecule type" value="Genomic_DNA"/>
</dbReference>
<dbReference type="AlphaFoldDB" id="A0A4P9A3W3"/>
<reference evidence="1 2" key="1">
    <citation type="submission" date="2019-04" db="EMBL/GenBank/DDBJ databases">
        <title>Saccharibacteria TM7 genomes.</title>
        <authorList>
            <person name="Bor B."/>
            <person name="He X."/>
            <person name="Chen T."/>
            <person name="Dewhirst F.E."/>
        </authorList>
    </citation>
    <scope>NUCLEOTIDE SEQUENCE [LARGE SCALE GENOMIC DNA]</scope>
    <source>
        <strain evidence="1 2">BB001</strain>
    </source>
</reference>
<dbReference type="OrthoDB" id="9810803at2"/>
<gene>
    <name evidence="1" type="ORF">FBF37_03500</name>
</gene>
<keyword evidence="2" id="KW-1185">Reference proteome</keyword>
<accession>A0A4P9A3W3</accession>
<sequence length="175" mass="19251">MKQAVTSLAFLMVVAGVIVGSSVVVKALDGQTESANGIDAIKANCQDIRGNLSRLHHSDAILRVNTGQAYNDISSRLMARMNGRLAVNKIDAADLVSLTSRFEKGRSLFSSRYNEYESALATLLKIDCKNQPTDFYAQLNIVRDGRLKLSSSVRELNDIIAEYGTKVEKIKEKLK</sequence>
<evidence type="ECO:0000313" key="1">
    <source>
        <dbReference type="EMBL" id="QCT42499.1"/>
    </source>
</evidence>
<proteinExistence type="predicted"/>